<feature type="domain" description="Outer membrane protein SusF/SusE-like C-terminal" evidence="3">
    <location>
        <begin position="292"/>
        <end position="389"/>
    </location>
</feature>
<organism evidence="4 5">
    <name type="scientific">Bacteroides oleiciplenus YIT 12058</name>
    <dbReference type="NCBI Taxonomy" id="742727"/>
    <lineage>
        <taxon>Bacteria</taxon>
        <taxon>Pseudomonadati</taxon>
        <taxon>Bacteroidota</taxon>
        <taxon>Bacteroidia</taxon>
        <taxon>Bacteroidales</taxon>
        <taxon>Bacteroidaceae</taxon>
        <taxon>Bacteroides</taxon>
    </lineage>
</organism>
<accession>K9DSN6</accession>
<feature type="chain" id="PRO_5003928942" evidence="1">
    <location>
        <begin position="22"/>
        <end position="392"/>
    </location>
</feature>
<dbReference type="CDD" id="cd12966">
    <property type="entry name" value="CBM-Ec_CBM-Fc"/>
    <property type="match status" value="1"/>
</dbReference>
<dbReference type="AlphaFoldDB" id="K9DSN6"/>
<reference evidence="4 5" key="1">
    <citation type="submission" date="2012-09" db="EMBL/GenBank/DDBJ databases">
        <title>The Genome Sequence of Bacteroides oleiciplenus YIT 12058.</title>
        <authorList>
            <consortium name="The Broad Institute Genome Sequencing Platform"/>
            <person name="Earl A."/>
            <person name="Ward D."/>
            <person name="Feldgarden M."/>
            <person name="Gevers D."/>
            <person name="Morotomi M."/>
            <person name="Walker B."/>
            <person name="Young S.K."/>
            <person name="Zeng Q."/>
            <person name="Gargeya S."/>
            <person name="Fitzgerald M."/>
            <person name="Haas B."/>
            <person name="Abouelleil A."/>
            <person name="Alvarado L."/>
            <person name="Arachchi H.M."/>
            <person name="Berlin A.M."/>
            <person name="Chapman S.B."/>
            <person name="Goldberg J."/>
            <person name="Griggs A."/>
            <person name="Gujja S."/>
            <person name="Hansen M."/>
            <person name="Howarth C."/>
            <person name="Imamovic A."/>
            <person name="Larimer J."/>
            <person name="McCowen C."/>
            <person name="Montmayeur A."/>
            <person name="Murphy C."/>
            <person name="Neiman D."/>
            <person name="Pearson M."/>
            <person name="Priest M."/>
            <person name="Roberts A."/>
            <person name="Saif S."/>
            <person name="Shea T."/>
            <person name="Sisk P."/>
            <person name="Sykes S."/>
            <person name="Wortman J."/>
            <person name="Nusbaum C."/>
            <person name="Birren B."/>
        </authorList>
    </citation>
    <scope>NUCLEOTIDE SEQUENCE [LARGE SCALE GENOMIC DNA]</scope>
    <source>
        <strain evidence="4 5">YIT 12058</strain>
    </source>
</reference>
<comment type="caution">
    <text evidence="4">The sequence shown here is derived from an EMBL/GenBank/DDBJ whole genome shotgun (WGS) entry which is preliminary data.</text>
</comment>
<evidence type="ECO:0000313" key="5">
    <source>
        <dbReference type="Proteomes" id="UP000009872"/>
    </source>
</evidence>
<dbReference type="Pfam" id="PF14292">
    <property type="entry name" value="SusE"/>
    <property type="match status" value="1"/>
</dbReference>
<dbReference type="Gene3D" id="2.60.40.3620">
    <property type="match status" value="1"/>
</dbReference>
<feature type="domain" description="Outer membrane protein SusF/SusE-like C-terminal" evidence="3">
    <location>
        <begin position="178"/>
        <end position="279"/>
    </location>
</feature>
<dbReference type="Gene3D" id="2.60.40.3610">
    <property type="match status" value="1"/>
</dbReference>
<name>K9DSN6_9BACE</name>
<feature type="signal peptide" evidence="1">
    <location>
        <begin position="1"/>
        <end position="21"/>
    </location>
</feature>
<dbReference type="Pfam" id="PF16411">
    <property type="entry name" value="SusF_SusE"/>
    <property type="match status" value="2"/>
</dbReference>
<feature type="domain" description="SusE outer membrane protein" evidence="2">
    <location>
        <begin position="25"/>
        <end position="125"/>
    </location>
</feature>
<dbReference type="InterPro" id="IPR032187">
    <property type="entry name" value="SusF/SusE-like_C"/>
</dbReference>
<protein>
    <submittedName>
        <fullName evidence="4">Uncharacterized protein</fullName>
    </submittedName>
</protein>
<dbReference type="RefSeq" id="WP_009132663.1">
    <property type="nucleotide sequence ID" value="NZ_JH992947.1"/>
</dbReference>
<proteinExistence type="predicted"/>
<dbReference type="eggNOG" id="ENOG502Z9RZ">
    <property type="taxonomic scope" value="Bacteria"/>
</dbReference>
<dbReference type="EMBL" id="ADLF01000025">
    <property type="protein sequence ID" value="EKU87418.1"/>
    <property type="molecule type" value="Genomic_DNA"/>
</dbReference>
<keyword evidence="1" id="KW-0732">Signal</keyword>
<dbReference type="PROSITE" id="PS51257">
    <property type="entry name" value="PROKAR_LIPOPROTEIN"/>
    <property type="match status" value="1"/>
</dbReference>
<dbReference type="OrthoDB" id="1100554at2"/>
<dbReference type="PATRIC" id="fig|742727.4.peg.5419"/>
<dbReference type="STRING" id="742727.HMPREF9447_05301"/>
<evidence type="ECO:0000259" key="3">
    <source>
        <dbReference type="Pfam" id="PF16411"/>
    </source>
</evidence>
<gene>
    <name evidence="4" type="ORF">HMPREF9447_05301</name>
</gene>
<evidence type="ECO:0000259" key="2">
    <source>
        <dbReference type="Pfam" id="PF14292"/>
    </source>
</evidence>
<evidence type="ECO:0000313" key="4">
    <source>
        <dbReference type="EMBL" id="EKU87418.1"/>
    </source>
</evidence>
<dbReference type="HOGENOM" id="CLU_042892_1_0_10"/>
<dbReference type="Proteomes" id="UP000009872">
    <property type="component" value="Unassembled WGS sequence"/>
</dbReference>
<keyword evidence="5" id="KW-1185">Reference proteome</keyword>
<dbReference type="GO" id="GO:0019867">
    <property type="term" value="C:outer membrane"/>
    <property type="evidence" value="ECO:0007669"/>
    <property type="project" value="InterPro"/>
</dbReference>
<evidence type="ECO:0000256" key="1">
    <source>
        <dbReference type="SAM" id="SignalP"/>
    </source>
</evidence>
<dbReference type="GO" id="GO:2001070">
    <property type="term" value="F:starch binding"/>
    <property type="evidence" value="ECO:0007669"/>
    <property type="project" value="InterPro"/>
</dbReference>
<dbReference type="CDD" id="cd12965">
    <property type="entry name" value="CBM-Eb_CBM-Fb"/>
    <property type="match status" value="1"/>
</dbReference>
<dbReference type="InterPro" id="IPR025970">
    <property type="entry name" value="SusE"/>
</dbReference>
<sequence>MKKIYGLMLITLGLLAFSACESDRDSNPTLKEPDSFVLNVPPYAENNVYDLANSTSLEFTCSQPDYGVPMGTTYAVQMCLSDNFVEASDGVDANYVTLSTVYTSTKVNVDAVELALALVDLWDTTGEGDFPKETIPLYFRLKASLTSAPARGLCYSNVIKLPQVLGYKAEAPVALPTELYMTGDMEGASEWGNWIKLVAATETPGKFWRIQYFQAGNQMKFNTMAGWGGETAYFDGLIPDASKDFAGAGGVDDGYGNLNIGIGKTGWYMVVITAKLAGTAITYTLEFFEVAVYLTGEPLTGAWGGEDNAYKFTAPASPAEPFISPATVGGGSLRIFAKVPGIDWWKSEFVVFDGEIKYRENGGELAAQGFATNIGAGKKVKVNFITGKGSIE</sequence>